<dbReference type="EMBL" id="CP001751">
    <property type="protein sequence ID" value="ADE39747.1"/>
    <property type="molecule type" value="Genomic_DNA"/>
</dbReference>
<protein>
    <recommendedName>
        <fullName evidence="2">histidine kinase</fullName>
        <ecNumber evidence="2">2.7.13.3</ecNumber>
    </recommendedName>
</protein>
<keyword evidence="6" id="KW-0067">ATP-binding</keyword>
<name>D5BU00_PUNMI</name>
<dbReference type="InterPro" id="IPR036890">
    <property type="entry name" value="HATPase_C_sf"/>
</dbReference>
<keyword evidence="4" id="KW-0547">Nucleotide-binding</keyword>
<keyword evidence="5" id="KW-0418">Kinase</keyword>
<comment type="catalytic activity">
    <reaction evidence="1">
        <text>ATP + protein L-histidine = ADP + protein N-phospho-L-histidine.</text>
        <dbReference type="EC" id="2.7.13.3"/>
    </reaction>
</comment>
<dbReference type="Proteomes" id="UP000007460">
    <property type="component" value="Chromosome"/>
</dbReference>
<keyword evidence="7" id="KW-1133">Transmembrane helix</keyword>
<dbReference type="eggNOG" id="COG3852">
    <property type="taxonomic scope" value="Bacteria"/>
</dbReference>
<dbReference type="HOGENOM" id="CLU_639148_0_0_5"/>
<dbReference type="GO" id="GO:0005524">
    <property type="term" value="F:ATP binding"/>
    <property type="evidence" value="ECO:0007669"/>
    <property type="project" value="UniProtKB-KW"/>
</dbReference>
<evidence type="ECO:0000256" key="2">
    <source>
        <dbReference type="ARBA" id="ARBA00012438"/>
    </source>
</evidence>
<evidence type="ECO:0000256" key="7">
    <source>
        <dbReference type="SAM" id="Phobius"/>
    </source>
</evidence>
<evidence type="ECO:0000259" key="8">
    <source>
        <dbReference type="PROSITE" id="PS50109"/>
    </source>
</evidence>
<keyword evidence="7" id="KW-0472">Membrane</keyword>
<dbReference type="STRING" id="488538.SAR116_1504"/>
<dbReference type="EC" id="2.7.13.3" evidence="2"/>
<sequence length="429" mass="47185">MFKAAKKAITPEFFAENTMSAKKIMLSILVIASLAFLTLALPSTSIRLGEVNKTLYKLVIEYTEARRVQADLANMPSVLAGTLYQIDVKDGNTIIAHNFKPIDRAVEIYDVTAPLSPQISLNSVRAVLLAKPDLLQMTYQASDTKVTFIIDQTPIRNIVRGYMPMIFATVVTLLSTLGIILYFVLRRFYVAPLNTLTSTLTAFANDPTTARPTSKALHINKEFRAAAKALDDMQRNTISEMRQRDRLADIGEAVAKINHDIRNVLSSATLVADALLHSQDKQVSRTAPHVVRSLEQAVDLCQSMMDYLVAVPDPQLSTFSMHDIANELADATKMQITYSGPAKIHADRKMMQRIFLNLARNSANGGATKLHIDIWRAGHLGIIDISDNGHGIPKQRWDGLFQAFKSHGRGGTGLGLAITQDLVAAQAGM</sequence>
<dbReference type="Gene3D" id="3.30.565.10">
    <property type="entry name" value="Histidine kinase-like ATPase, C-terminal domain"/>
    <property type="match status" value="1"/>
</dbReference>
<evidence type="ECO:0000256" key="4">
    <source>
        <dbReference type="ARBA" id="ARBA00022741"/>
    </source>
</evidence>
<proteinExistence type="predicted"/>
<dbReference type="PANTHER" id="PTHR44936:SF10">
    <property type="entry name" value="SENSOR PROTEIN RSTB"/>
    <property type="match status" value="1"/>
</dbReference>
<dbReference type="CDD" id="cd00075">
    <property type="entry name" value="HATPase"/>
    <property type="match status" value="1"/>
</dbReference>
<dbReference type="InterPro" id="IPR004358">
    <property type="entry name" value="Sig_transdc_His_kin-like_C"/>
</dbReference>
<dbReference type="PANTHER" id="PTHR44936">
    <property type="entry name" value="SENSOR PROTEIN CREC"/>
    <property type="match status" value="1"/>
</dbReference>
<evidence type="ECO:0000256" key="5">
    <source>
        <dbReference type="ARBA" id="ARBA00022777"/>
    </source>
</evidence>
<keyword evidence="10" id="KW-1185">Reference proteome</keyword>
<dbReference type="KEGG" id="apb:SAR116_1504"/>
<dbReference type="InterPro" id="IPR003594">
    <property type="entry name" value="HATPase_dom"/>
</dbReference>
<feature type="transmembrane region" description="Helical" evidence="7">
    <location>
        <begin position="162"/>
        <end position="185"/>
    </location>
</feature>
<evidence type="ECO:0000313" key="10">
    <source>
        <dbReference type="Proteomes" id="UP000007460"/>
    </source>
</evidence>
<dbReference type="PRINTS" id="PR00344">
    <property type="entry name" value="BCTRLSENSOR"/>
</dbReference>
<feature type="domain" description="Histidine kinase" evidence="8">
    <location>
        <begin position="256"/>
        <end position="429"/>
    </location>
</feature>
<keyword evidence="3 9" id="KW-0808">Transferase</keyword>
<accession>D5BU00</accession>
<organism evidence="9 10">
    <name type="scientific">Puniceispirillum marinum (strain IMCC1322)</name>
    <dbReference type="NCBI Taxonomy" id="488538"/>
    <lineage>
        <taxon>Bacteria</taxon>
        <taxon>Pseudomonadati</taxon>
        <taxon>Pseudomonadota</taxon>
        <taxon>Alphaproteobacteria</taxon>
        <taxon>Candidatus Puniceispirillales</taxon>
        <taxon>Candidatus Puniceispirillaceae</taxon>
        <taxon>Candidatus Puniceispirillum</taxon>
    </lineage>
</organism>
<dbReference type="Gene3D" id="1.10.287.130">
    <property type="match status" value="1"/>
</dbReference>
<evidence type="ECO:0000256" key="6">
    <source>
        <dbReference type="ARBA" id="ARBA00022840"/>
    </source>
</evidence>
<dbReference type="InterPro" id="IPR050980">
    <property type="entry name" value="2C_sensor_his_kinase"/>
</dbReference>
<dbReference type="SUPFAM" id="SSF55874">
    <property type="entry name" value="ATPase domain of HSP90 chaperone/DNA topoisomerase II/histidine kinase"/>
    <property type="match status" value="1"/>
</dbReference>
<dbReference type="Pfam" id="PF02518">
    <property type="entry name" value="HATPase_c"/>
    <property type="match status" value="1"/>
</dbReference>
<evidence type="ECO:0000256" key="3">
    <source>
        <dbReference type="ARBA" id="ARBA00022679"/>
    </source>
</evidence>
<keyword evidence="7" id="KW-0812">Transmembrane</keyword>
<dbReference type="PROSITE" id="PS50109">
    <property type="entry name" value="HIS_KIN"/>
    <property type="match status" value="1"/>
</dbReference>
<gene>
    <name evidence="9" type="ordered locus">SAR116_1504</name>
</gene>
<reference evidence="9 10" key="1">
    <citation type="journal article" date="2010" name="J. Bacteriol.">
        <title>Complete genome sequence of "Candidatus Puniceispirillum marinum" IMCC1322, a representative of the SAR116 clade in the Alphaproteobacteria.</title>
        <authorList>
            <person name="Oh H.M."/>
            <person name="Kwon K.K."/>
            <person name="Kang I."/>
            <person name="Kang S.G."/>
            <person name="Lee J.H."/>
            <person name="Kim S.J."/>
            <person name="Cho J.C."/>
        </authorList>
    </citation>
    <scope>NUCLEOTIDE SEQUENCE [LARGE SCALE GENOMIC DNA]</scope>
    <source>
        <strain evidence="9 10">IMCC1322</strain>
    </source>
</reference>
<dbReference type="GO" id="GO:0004673">
    <property type="term" value="F:protein histidine kinase activity"/>
    <property type="evidence" value="ECO:0007669"/>
    <property type="project" value="UniProtKB-EC"/>
</dbReference>
<dbReference type="InterPro" id="IPR005467">
    <property type="entry name" value="His_kinase_dom"/>
</dbReference>
<evidence type="ECO:0000313" key="9">
    <source>
        <dbReference type="EMBL" id="ADE39747.1"/>
    </source>
</evidence>
<evidence type="ECO:0000256" key="1">
    <source>
        <dbReference type="ARBA" id="ARBA00000085"/>
    </source>
</evidence>
<dbReference type="AlphaFoldDB" id="D5BU00"/>